<comment type="caution">
    <text evidence="1">The sequence shown here is derived from an EMBL/GenBank/DDBJ whole genome shotgun (WGS) entry which is preliminary data.</text>
</comment>
<protein>
    <submittedName>
        <fullName evidence="1">Uncharacterized protein</fullName>
    </submittedName>
</protein>
<sequence>MHGESHFEEVSFEDMQGIVDRVGPGDININRREAPNFSDYHTRPAAAMEPGDILVAEDLSGHGHIARSPFAGMRTSLAIPLAEPD</sequence>
<dbReference type="AlphaFoldDB" id="A0AA35TFS4"/>
<organism evidence="1 2">
    <name type="scientific">Geodia barretti</name>
    <name type="common">Barrett's horny sponge</name>
    <dbReference type="NCBI Taxonomy" id="519541"/>
    <lineage>
        <taxon>Eukaryota</taxon>
        <taxon>Metazoa</taxon>
        <taxon>Porifera</taxon>
        <taxon>Demospongiae</taxon>
        <taxon>Heteroscleromorpha</taxon>
        <taxon>Tetractinellida</taxon>
        <taxon>Astrophorina</taxon>
        <taxon>Geodiidae</taxon>
        <taxon>Geodia</taxon>
    </lineage>
</organism>
<name>A0AA35TFS4_GEOBA</name>
<reference evidence="1" key="1">
    <citation type="submission" date="2023-03" db="EMBL/GenBank/DDBJ databases">
        <authorList>
            <person name="Steffen K."/>
            <person name="Cardenas P."/>
        </authorList>
    </citation>
    <scope>NUCLEOTIDE SEQUENCE</scope>
</reference>
<gene>
    <name evidence="1" type="ORF">GBAR_LOCUS25881</name>
</gene>
<dbReference type="Proteomes" id="UP001174909">
    <property type="component" value="Unassembled WGS sequence"/>
</dbReference>
<evidence type="ECO:0000313" key="2">
    <source>
        <dbReference type="Proteomes" id="UP001174909"/>
    </source>
</evidence>
<evidence type="ECO:0000313" key="1">
    <source>
        <dbReference type="EMBL" id="CAI8046803.1"/>
    </source>
</evidence>
<keyword evidence="2" id="KW-1185">Reference proteome</keyword>
<dbReference type="EMBL" id="CASHTH010003592">
    <property type="protein sequence ID" value="CAI8046803.1"/>
    <property type="molecule type" value="Genomic_DNA"/>
</dbReference>
<accession>A0AA35TFS4</accession>
<proteinExistence type="predicted"/>